<sequence>MLPNNALSSQPVISEFLTQWRDNPLIDFELGGIALQDSAAGLNQILWTCSYEDGFIKLSHDQHEQTVLNVENVTALSLGFDLSMRPVIAYLVDEHCYLWWYDTSVSKQIITDLGSGITFPQLSLDERRSVQSSNADVILTYIRNSKMYMRLQRERFQIEHEITRAKRLIQTGSMKNNRFGFAYYNWD</sequence>
<keyword evidence="2" id="KW-1185">Reference proteome</keyword>
<organism evidence="1 2">
    <name type="scientific">Acinetobacter pragensis</name>
    <dbReference type="NCBI Taxonomy" id="1806892"/>
    <lineage>
        <taxon>Bacteria</taxon>
        <taxon>Pseudomonadati</taxon>
        <taxon>Pseudomonadota</taxon>
        <taxon>Gammaproteobacteria</taxon>
        <taxon>Moraxellales</taxon>
        <taxon>Moraxellaceae</taxon>
        <taxon>Acinetobacter</taxon>
    </lineage>
</organism>
<name>A0A151Y214_9GAMM</name>
<dbReference type="RefSeq" id="WP_067668976.1">
    <property type="nucleotide sequence ID" value="NZ_CBCSIK010000001.1"/>
</dbReference>
<evidence type="ECO:0000313" key="1">
    <source>
        <dbReference type="EMBL" id="KYQ72040.1"/>
    </source>
</evidence>
<dbReference type="STRING" id="1806892.AZH43_12555"/>
<accession>A0A151Y214</accession>
<gene>
    <name evidence="1" type="ORF">AZH43_12555</name>
</gene>
<dbReference type="AlphaFoldDB" id="A0A151Y214"/>
<protein>
    <submittedName>
        <fullName evidence="1">Uncharacterized protein</fullName>
    </submittedName>
</protein>
<dbReference type="Proteomes" id="UP000076276">
    <property type="component" value="Unassembled WGS sequence"/>
</dbReference>
<comment type="caution">
    <text evidence="1">The sequence shown here is derived from an EMBL/GenBank/DDBJ whole genome shotgun (WGS) entry which is preliminary data.</text>
</comment>
<evidence type="ECO:0000313" key="2">
    <source>
        <dbReference type="Proteomes" id="UP000076276"/>
    </source>
</evidence>
<dbReference type="OrthoDB" id="6686096at2"/>
<dbReference type="EMBL" id="LUAW01000020">
    <property type="protein sequence ID" value="KYQ72040.1"/>
    <property type="molecule type" value="Genomic_DNA"/>
</dbReference>
<proteinExistence type="predicted"/>
<reference evidence="1 2" key="1">
    <citation type="submission" date="2016-03" db="EMBL/GenBank/DDBJ databases">
        <title>Acinetobacter genomospecies 28 strain ANC 4149.</title>
        <authorList>
            <person name="Radolfova-Krizova L."/>
            <person name="Nemec A."/>
        </authorList>
    </citation>
    <scope>NUCLEOTIDE SEQUENCE [LARGE SCALE GENOMIC DNA]</scope>
    <source>
        <strain evidence="1 2">ANC 4149</strain>
    </source>
</reference>